<keyword evidence="1" id="KW-0723">Serine/threonine-protein kinase</keyword>
<evidence type="ECO:0000256" key="1">
    <source>
        <dbReference type="ARBA" id="ARBA00022527"/>
    </source>
</evidence>
<accession>A0AB34IH55</accession>
<organism evidence="7 8">
    <name type="scientific">Prymnesium parvum</name>
    <name type="common">Toxic golden alga</name>
    <dbReference type="NCBI Taxonomy" id="97485"/>
    <lineage>
        <taxon>Eukaryota</taxon>
        <taxon>Haptista</taxon>
        <taxon>Haptophyta</taxon>
        <taxon>Prymnesiophyceae</taxon>
        <taxon>Prymnesiales</taxon>
        <taxon>Prymnesiaceae</taxon>
        <taxon>Prymnesium</taxon>
    </lineage>
</organism>
<dbReference type="Proteomes" id="UP001515480">
    <property type="component" value="Unassembled WGS sequence"/>
</dbReference>
<evidence type="ECO:0000256" key="3">
    <source>
        <dbReference type="ARBA" id="ARBA00022741"/>
    </source>
</evidence>
<dbReference type="SUPFAM" id="SSF56112">
    <property type="entry name" value="Protein kinase-like (PK-like)"/>
    <property type="match status" value="1"/>
</dbReference>
<keyword evidence="3" id="KW-0547">Nucleotide-binding</keyword>
<keyword evidence="5" id="KW-0067">ATP-binding</keyword>
<feature type="domain" description="Protein kinase" evidence="6">
    <location>
        <begin position="19"/>
        <end position="310"/>
    </location>
</feature>
<dbReference type="Pfam" id="PF00069">
    <property type="entry name" value="Pkinase"/>
    <property type="match status" value="1"/>
</dbReference>
<keyword evidence="8" id="KW-1185">Reference proteome</keyword>
<evidence type="ECO:0000313" key="8">
    <source>
        <dbReference type="Proteomes" id="UP001515480"/>
    </source>
</evidence>
<dbReference type="GO" id="GO:0004674">
    <property type="term" value="F:protein serine/threonine kinase activity"/>
    <property type="evidence" value="ECO:0007669"/>
    <property type="project" value="UniProtKB-KW"/>
</dbReference>
<dbReference type="SMART" id="SM00220">
    <property type="entry name" value="S_TKc"/>
    <property type="match status" value="1"/>
</dbReference>
<dbReference type="InterPro" id="IPR000719">
    <property type="entry name" value="Prot_kinase_dom"/>
</dbReference>
<dbReference type="InterPro" id="IPR011009">
    <property type="entry name" value="Kinase-like_dom_sf"/>
</dbReference>
<dbReference type="PROSITE" id="PS50011">
    <property type="entry name" value="PROTEIN_KINASE_DOM"/>
    <property type="match status" value="1"/>
</dbReference>
<dbReference type="GO" id="GO:0005524">
    <property type="term" value="F:ATP binding"/>
    <property type="evidence" value="ECO:0007669"/>
    <property type="project" value="UniProtKB-KW"/>
</dbReference>
<reference evidence="7 8" key="1">
    <citation type="journal article" date="2024" name="Science">
        <title>Giant polyketide synthase enzymes in the biosynthesis of giant marine polyether toxins.</title>
        <authorList>
            <person name="Fallon T.R."/>
            <person name="Shende V.V."/>
            <person name="Wierzbicki I.H."/>
            <person name="Pendleton A.L."/>
            <person name="Watervoot N.F."/>
            <person name="Auber R.P."/>
            <person name="Gonzalez D.J."/>
            <person name="Wisecaver J.H."/>
            <person name="Moore B.S."/>
        </authorList>
    </citation>
    <scope>NUCLEOTIDE SEQUENCE [LARGE SCALE GENOMIC DNA]</scope>
    <source>
        <strain evidence="7 8">12B1</strain>
    </source>
</reference>
<comment type="caution">
    <text evidence="7">The sequence shown here is derived from an EMBL/GenBank/DDBJ whole genome shotgun (WGS) entry which is preliminary data.</text>
</comment>
<evidence type="ECO:0000313" key="7">
    <source>
        <dbReference type="EMBL" id="KAL1496839.1"/>
    </source>
</evidence>
<evidence type="ECO:0000259" key="6">
    <source>
        <dbReference type="PROSITE" id="PS50011"/>
    </source>
</evidence>
<dbReference type="EMBL" id="JBGBPQ010000028">
    <property type="protein sequence ID" value="KAL1496839.1"/>
    <property type="molecule type" value="Genomic_DNA"/>
</dbReference>
<keyword evidence="4" id="KW-0418">Kinase</keyword>
<name>A0AB34IH55_PRYPA</name>
<gene>
    <name evidence="7" type="ORF">AB1Y20_014425</name>
</gene>
<keyword evidence="2" id="KW-0808">Transferase</keyword>
<dbReference type="InterPro" id="IPR050205">
    <property type="entry name" value="CDPK_Ser/Thr_kinases"/>
</dbReference>
<evidence type="ECO:0000256" key="2">
    <source>
        <dbReference type="ARBA" id="ARBA00022679"/>
    </source>
</evidence>
<proteinExistence type="predicted"/>
<dbReference type="Gene3D" id="1.10.510.10">
    <property type="entry name" value="Transferase(Phosphotransferase) domain 1"/>
    <property type="match status" value="1"/>
</dbReference>
<dbReference type="PANTHER" id="PTHR24349">
    <property type="entry name" value="SERINE/THREONINE-PROTEIN KINASE"/>
    <property type="match status" value="1"/>
</dbReference>
<evidence type="ECO:0000256" key="4">
    <source>
        <dbReference type="ARBA" id="ARBA00022777"/>
    </source>
</evidence>
<protein>
    <recommendedName>
        <fullName evidence="6">Protein kinase domain-containing protein</fullName>
    </recommendedName>
</protein>
<sequence>MERYVDTLLTAEEGLLSLYEKLAELGGAQAGAVEVISRKNGVHYALRTFTRAELSKRKRAEILASIEAQRRLAEAAAAEDEELASASFPRLHEVLQSPRSLMLVSDVVGRGGDDLLAMIERRGRLKEADARQIFSKLVLATKKVHDAGVVLRSIKPEAVQVAKDPVGGGLNVWIADLRCAIKVADTSVTEMEETLEGLHGTPEYSAPEELLWYWHEQTPPQIPTPPPYGFKVDVWALGMCLHVMLCGCFPFDASLDEEPLLREIWTANFSFSDPGWAKLSAEALDLVGQLLQREPADRPFLEEVLQHPFCAGAVADTVQDARDGSMKKTDLDAALAALDMGDEDD</sequence>
<evidence type="ECO:0000256" key="5">
    <source>
        <dbReference type="ARBA" id="ARBA00022840"/>
    </source>
</evidence>
<dbReference type="AlphaFoldDB" id="A0AB34IH55"/>